<evidence type="ECO:0008006" key="2">
    <source>
        <dbReference type="Google" id="ProtNLM"/>
    </source>
</evidence>
<evidence type="ECO:0000313" key="1">
    <source>
        <dbReference type="EMBL" id="DAF49226.1"/>
    </source>
</evidence>
<reference evidence="1" key="1">
    <citation type="journal article" date="2021" name="Proc. Natl. Acad. Sci. U.S.A.">
        <title>A Catalog of Tens of Thousands of Viruses from Human Metagenomes Reveals Hidden Associations with Chronic Diseases.</title>
        <authorList>
            <person name="Tisza M.J."/>
            <person name="Buck C.B."/>
        </authorList>
    </citation>
    <scope>NUCLEOTIDE SEQUENCE</scope>
    <source>
        <strain evidence="1">CtrNG92</strain>
    </source>
</reference>
<organism evidence="1">
    <name type="scientific">Caudovirales sp. ctrNG92</name>
    <dbReference type="NCBI Taxonomy" id="2827638"/>
    <lineage>
        <taxon>Viruses</taxon>
        <taxon>Duplodnaviria</taxon>
        <taxon>Heunggongvirae</taxon>
        <taxon>Uroviricota</taxon>
        <taxon>Caudoviricetes</taxon>
    </lineage>
</organism>
<dbReference type="SUPFAM" id="SSF88659">
    <property type="entry name" value="Sigma3 and sigma4 domains of RNA polymerase sigma factors"/>
    <property type="match status" value="1"/>
</dbReference>
<protein>
    <recommendedName>
        <fullName evidence="2">RNA polymerase sigma-70 region 4 domain-containing protein</fullName>
    </recommendedName>
</protein>
<dbReference type="InterPro" id="IPR013324">
    <property type="entry name" value="RNA_pol_sigma_r3/r4-like"/>
</dbReference>
<name>A0A8S5SF27_9CAUD</name>
<proteinExistence type="predicted"/>
<sequence length="126" mass="15517">MTNKERLREYGRLEVDIEAKIEQRAHLKQILRQAGDREEIRRQYDAADESLCRQLDRLFAEQRAIREAIERMDDETLRKLLEYKYINGWSLKKISHRMYISYDWLRHLHGEALTKIQFREARRRRN</sequence>
<accession>A0A8S5SF27</accession>
<dbReference type="EMBL" id="BK032578">
    <property type="protein sequence ID" value="DAF49226.1"/>
    <property type="molecule type" value="Genomic_DNA"/>
</dbReference>